<comment type="caution">
    <text evidence="1">The sequence shown here is derived from an EMBL/GenBank/DDBJ whole genome shotgun (WGS) entry which is preliminary data.</text>
</comment>
<reference evidence="2" key="1">
    <citation type="journal article" date="2019" name="Int. J. Syst. Evol. Microbiol.">
        <title>The Global Catalogue of Microorganisms (GCM) 10K type strain sequencing project: providing services to taxonomists for standard genome sequencing and annotation.</title>
        <authorList>
            <consortium name="The Broad Institute Genomics Platform"/>
            <consortium name="The Broad Institute Genome Sequencing Center for Infectious Disease"/>
            <person name="Wu L."/>
            <person name="Ma J."/>
        </authorList>
    </citation>
    <scope>NUCLEOTIDE SEQUENCE [LARGE SCALE GENOMIC DNA]</scope>
    <source>
        <strain evidence="2">KCTC 42211</strain>
    </source>
</reference>
<gene>
    <name evidence="1" type="ORF">ACFOM9_06130</name>
</gene>
<dbReference type="InterPro" id="IPR038573">
    <property type="entry name" value="BrnT_sf"/>
</dbReference>
<proteinExistence type="predicted"/>
<organism evidence="1 2">
    <name type="scientific">Luteimonas notoginsengisoli</name>
    <dbReference type="NCBI Taxonomy" id="1578200"/>
    <lineage>
        <taxon>Bacteria</taxon>
        <taxon>Pseudomonadati</taxon>
        <taxon>Pseudomonadota</taxon>
        <taxon>Gammaproteobacteria</taxon>
        <taxon>Lysobacterales</taxon>
        <taxon>Lysobacteraceae</taxon>
        <taxon>Luteimonas</taxon>
    </lineage>
</organism>
<sequence length="101" mass="11216">MATDMDVHFEYHGNTFVRNADKARANVHKHGVAFEEAVAAFLDRLFVLVDASRNDESRDAVIGFDAGGRLLYVVHLVIEGEVVRVVKARRATAQEGTLYAQ</sequence>
<name>A0ABV7URR0_9GAMM</name>
<protein>
    <submittedName>
        <fullName evidence="1">BrnT family toxin</fullName>
    </submittedName>
</protein>
<dbReference type="Gene3D" id="3.10.450.530">
    <property type="entry name" value="Ribonuclease toxin, BrnT, of type II toxin-antitoxin system"/>
    <property type="match status" value="1"/>
</dbReference>
<evidence type="ECO:0000313" key="1">
    <source>
        <dbReference type="EMBL" id="MFC3659657.1"/>
    </source>
</evidence>
<dbReference type="RefSeq" id="WP_386707659.1">
    <property type="nucleotide sequence ID" value="NZ_JBHRYF010000002.1"/>
</dbReference>
<accession>A0ABV7URR0</accession>
<dbReference type="Proteomes" id="UP001595724">
    <property type="component" value="Unassembled WGS sequence"/>
</dbReference>
<dbReference type="EMBL" id="JBHRYF010000002">
    <property type="protein sequence ID" value="MFC3659657.1"/>
    <property type="molecule type" value="Genomic_DNA"/>
</dbReference>
<keyword evidence="2" id="KW-1185">Reference proteome</keyword>
<dbReference type="InterPro" id="IPR007460">
    <property type="entry name" value="BrnT_toxin"/>
</dbReference>
<evidence type="ECO:0000313" key="2">
    <source>
        <dbReference type="Proteomes" id="UP001595724"/>
    </source>
</evidence>
<dbReference type="Pfam" id="PF04365">
    <property type="entry name" value="BrnT_toxin"/>
    <property type="match status" value="1"/>
</dbReference>